<dbReference type="Pfam" id="PF00041">
    <property type="entry name" value="fn3"/>
    <property type="match status" value="1"/>
</dbReference>
<dbReference type="InterPro" id="IPR003961">
    <property type="entry name" value="FN3_dom"/>
</dbReference>
<dbReference type="PROSITE" id="PS50022">
    <property type="entry name" value="FA58C_3"/>
    <property type="match status" value="2"/>
</dbReference>
<dbReference type="Proteomes" id="UP000309673">
    <property type="component" value="Unassembled WGS sequence"/>
</dbReference>
<evidence type="ECO:0000259" key="2">
    <source>
        <dbReference type="PROSITE" id="PS50022"/>
    </source>
</evidence>
<feature type="signal peptide" evidence="1">
    <location>
        <begin position="1"/>
        <end position="28"/>
    </location>
</feature>
<dbReference type="InterPro" id="IPR059186">
    <property type="entry name" value="SACTE_4363"/>
</dbReference>
<dbReference type="EMBL" id="SUPK01000006">
    <property type="protein sequence ID" value="TJY41550.1"/>
    <property type="molecule type" value="Genomic_DNA"/>
</dbReference>
<protein>
    <submittedName>
        <fullName evidence="4">Fibronectin type III domain-containing protein</fullName>
    </submittedName>
</protein>
<dbReference type="CDD" id="cd00063">
    <property type="entry name" value="FN3"/>
    <property type="match status" value="1"/>
</dbReference>
<feature type="chain" id="PRO_5020501668" evidence="1">
    <location>
        <begin position="29"/>
        <end position="1249"/>
    </location>
</feature>
<dbReference type="SMART" id="SM00060">
    <property type="entry name" value="FN3"/>
    <property type="match status" value="1"/>
</dbReference>
<dbReference type="InterPro" id="IPR008964">
    <property type="entry name" value="Invasin/intimin_cell_adhesion"/>
</dbReference>
<dbReference type="SUPFAM" id="SSF49785">
    <property type="entry name" value="Galactose-binding domain-like"/>
    <property type="match status" value="2"/>
</dbReference>
<dbReference type="SMART" id="SM00635">
    <property type="entry name" value="BID_2"/>
    <property type="match status" value="3"/>
</dbReference>
<dbReference type="Pfam" id="PF00754">
    <property type="entry name" value="F5_F8_type_C"/>
    <property type="match status" value="2"/>
</dbReference>
<name>A0A4U0FA93_9BACL</name>
<dbReference type="AlphaFoldDB" id="A0A4U0FA93"/>
<dbReference type="InterPro" id="IPR003343">
    <property type="entry name" value="Big_2"/>
</dbReference>
<comment type="caution">
    <text evidence="4">The sequence shown here is derived from an EMBL/GenBank/DDBJ whole genome shotgun (WGS) entry which is preliminary data.</text>
</comment>
<proteinExistence type="predicted"/>
<accession>A0A4U0FA93</accession>
<dbReference type="CDD" id="cd23669">
    <property type="entry name" value="GH55_SacteLam55A-like"/>
    <property type="match status" value="1"/>
</dbReference>
<dbReference type="InterPro" id="IPR036116">
    <property type="entry name" value="FN3_sf"/>
</dbReference>
<feature type="domain" description="Fibronectin type-III" evidence="3">
    <location>
        <begin position="610"/>
        <end position="695"/>
    </location>
</feature>
<dbReference type="InterPro" id="IPR008979">
    <property type="entry name" value="Galactose-bd-like_sf"/>
</dbReference>
<organism evidence="4 5">
    <name type="scientific">Cohnella pontilimi</name>
    <dbReference type="NCBI Taxonomy" id="2564100"/>
    <lineage>
        <taxon>Bacteria</taxon>
        <taxon>Bacillati</taxon>
        <taxon>Bacillota</taxon>
        <taxon>Bacilli</taxon>
        <taxon>Bacillales</taxon>
        <taxon>Paenibacillaceae</taxon>
        <taxon>Cohnella</taxon>
    </lineage>
</organism>
<keyword evidence="1" id="KW-0732">Signal</keyword>
<dbReference type="InterPro" id="IPR000421">
    <property type="entry name" value="FA58C"/>
</dbReference>
<evidence type="ECO:0000259" key="3">
    <source>
        <dbReference type="PROSITE" id="PS50853"/>
    </source>
</evidence>
<evidence type="ECO:0000256" key="1">
    <source>
        <dbReference type="SAM" id="SignalP"/>
    </source>
</evidence>
<dbReference type="Gene3D" id="2.60.40.10">
    <property type="entry name" value="Immunoglobulins"/>
    <property type="match status" value="1"/>
</dbReference>
<dbReference type="PANTHER" id="PTHR40469:SF2">
    <property type="entry name" value="GALACTOSE-BINDING DOMAIN-LIKE SUPERFAMILY PROTEIN"/>
    <property type="match status" value="1"/>
</dbReference>
<dbReference type="RefSeq" id="WP_136778470.1">
    <property type="nucleotide sequence ID" value="NZ_SUPK01000006.1"/>
</dbReference>
<dbReference type="Pfam" id="PF02368">
    <property type="entry name" value="Big_2"/>
    <property type="match status" value="3"/>
</dbReference>
<keyword evidence="5" id="KW-1185">Reference proteome</keyword>
<gene>
    <name evidence="4" type="ORF">E5161_14225</name>
</gene>
<dbReference type="SUPFAM" id="SSF49373">
    <property type="entry name" value="Invasin/intimin cell-adhesion fragments"/>
    <property type="match status" value="2"/>
</dbReference>
<dbReference type="OrthoDB" id="52286at2"/>
<sequence length="1249" mass="132210">MVKKFVTITSLIALTLSLFSIQPDVSHAAPITDANSSIFGPNVYVFDPSMPASDIQNAADTIFAAQEKSEFGSGRYALLFKPGTYNANVRVGFYTQVAGLGRNPDDVTINGGVNADAKWDNGNATRNFWRSVENLAVNPLDLTKTPAVPKDAQWAVSQAAPMRRVHIKGNLLLFDFDANWNAGWASGGYIADSVVDGKITPASQQQFLSRNNQYGQWTNGVWNMVFVGDANPPAGTFPKEPYTVVDKTPVIKEKPYLYVNGSGDFEVFVPSLQTDKKNVSWAGGSTPGTSLPISTFYVAKPDVSSAADINAALGQGKNVIFTPGYYHLDDTIRVTKPDTVVMGLGYASLVPEQGKPAMTVADVDGVNISSLLFLAGQQKSSTLLEVGTAGSSKDHTGNPILLSDLFFGVGGMVAGTADVGLQINSKNVIGDHFWIWRADHGAGASWNTNVSKNGLVVDGDDATIYGLFNEHHEEYQTVWNGNGGRLYFYQSEIPYDPPSQGVWMSHNGTVNGYASYKVADSVTSHEAWGLGVYSFFRDAPVKLESAIEVPNVSGVKIHHATTIWLSGKDGSEITHVINGAGGRVYANSPSDAMRQTISEYVGGDTQAPSVPGGLQAIAVSDKRVDLSWTASNDNVGVESYDIYRNGTKVGSTFVTSYSDTGLKANTTYSYTVAARDSAGNQSAQSDPAAATTLKEYISYNQIGWTASASDGSNPGNMLDGNMSTKWTTGKPMVPGQYFTVDMKSAKRFSRVVLRLNQGDNDYARGYEVYVSNDGTDWGNPIASGAGTSSVITVDLANPQTARYIKVVQTGRASAWWAVSEFGVYTDTEKSLDRNGWTAVTNPNTNNTSVLFDGSMSTRWSSGTSMVPGQSITIDMQKVQIFNKIVMDSTGSNNDYARSYKIYVSNDGQSWGELIVTETATGPFIVSDFANQTARYIKIEQTGTNSSWWSIYELYVYKDGSTPVQVSNIEVSGANGANSITTKGGTLQMNAIVTPAYADDVTLTWAVYNADGSPTDKATITANGLLAAVKSGSVKVVATANDGSGITGSATITISGQQPVVGIKVSGANGATAITSKGGTLQMMAEVLPADADDKTVTWSVTNADGSPTDNATISADGLLAALNDGQVKVVATANDGSGVSGSVLISISGQNKPVSSIKIIAEGGADKIRTKGGTLQLYAEILPADARNLTVIWSVTDPDGSPTDKAEISSTGLLRALKNGAVKITATTADGSGVKGEIKIVLNGQQGKD</sequence>
<evidence type="ECO:0000313" key="4">
    <source>
        <dbReference type="EMBL" id="TJY41550.1"/>
    </source>
</evidence>
<dbReference type="InterPro" id="IPR013783">
    <property type="entry name" value="Ig-like_fold"/>
</dbReference>
<dbReference type="PROSITE" id="PS50853">
    <property type="entry name" value="FN3"/>
    <property type="match status" value="1"/>
</dbReference>
<feature type="domain" description="F5/8 type C" evidence="2">
    <location>
        <begin position="852"/>
        <end position="958"/>
    </location>
</feature>
<dbReference type="PANTHER" id="PTHR40469">
    <property type="entry name" value="SECRETED GLYCOSYL HYDROLASE"/>
    <property type="match status" value="1"/>
</dbReference>
<feature type="domain" description="F5/8 type C" evidence="2">
    <location>
        <begin position="685"/>
        <end position="826"/>
    </location>
</feature>
<reference evidence="4 5" key="1">
    <citation type="submission" date="2019-04" db="EMBL/GenBank/DDBJ databases">
        <title>Cohnella sp. nov., isolated from soil.</title>
        <authorList>
            <person name="Kim W."/>
        </authorList>
    </citation>
    <scope>NUCLEOTIDE SEQUENCE [LARGE SCALE GENOMIC DNA]</scope>
    <source>
        <strain evidence="4 5">CAU 1483</strain>
    </source>
</reference>
<dbReference type="SUPFAM" id="SSF49265">
    <property type="entry name" value="Fibronectin type III"/>
    <property type="match status" value="1"/>
</dbReference>
<evidence type="ECO:0000313" key="5">
    <source>
        <dbReference type="Proteomes" id="UP000309673"/>
    </source>
</evidence>
<dbReference type="Gene3D" id="2.60.40.1080">
    <property type="match status" value="3"/>
</dbReference>
<dbReference type="Gene3D" id="2.60.120.260">
    <property type="entry name" value="Galactose-binding domain-like"/>
    <property type="match status" value="2"/>
</dbReference>